<dbReference type="CDD" id="cd04182">
    <property type="entry name" value="GT_2_like_f"/>
    <property type="match status" value="1"/>
</dbReference>
<dbReference type="GO" id="GO:0016779">
    <property type="term" value="F:nucleotidyltransferase activity"/>
    <property type="evidence" value="ECO:0007669"/>
    <property type="project" value="UniProtKB-ARBA"/>
</dbReference>
<dbReference type="SUPFAM" id="SSF53448">
    <property type="entry name" value="Nucleotide-diphospho-sugar transferases"/>
    <property type="match status" value="1"/>
</dbReference>
<organism evidence="2 3">
    <name type="scientific">Spirosoma taeanense</name>
    <dbReference type="NCBI Taxonomy" id="2735870"/>
    <lineage>
        <taxon>Bacteria</taxon>
        <taxon>Pseudomonadati</taxon>
        <taxon>Bacteroidota</taxon>
        <taxon>Cytophagia</taxon>
        <taxon>Cytophagales</taxon>
        <taxon>Cytophagaceae</taxon>
        <taxon>Spirosoma</taxon>
    </lineage>
</organism>
<evidence type="ECO:0000259" key="1">
    <source>
        <dbReference type="Pfam" id="PF12804"/>
    </source>
</evidence>
<keyword evidence="3" id="KW-1185">Reference proteome</keyword>
<reference evidence="2 3" key="1">
    <citation type="submission" date="2020-05" db="EMBL/GenBank/DDBJ databases">
        <title>Genome sequencing of Spirosoma sp. TS118.</title>
        <authorList>
            <person name="Lee J.-H."/>
            <person name="Jeong S."/>
            <person name="Zhao L."/>
            <person name="Jung J.-H."/>
            <person name="Kim M.-K."/>
            <person name="Lim S."/>
        </authorList>
    </citation>
    <scope>NUCLEOTIDE SEQUENCE [LARGE SCALE GENOMIC DNA]</scope>
    <source>
        <strain evidence="2 3">TS118</strain>
    </source>
</reference>
<keyword evidence="2" id="KW-0808">Transferase</keyword>
<gene>
    <name evidence="2" type="ORF">HNV11_23470</name>
</gene>
<protein>
    <submittedName>
        <fullName evidence="2">Nucleotidyltransferase family protein</fullName>
    </submittedName>
</protein>
<sequence>MTIPILLLAAGASTRLEGKPKQLLPYKDKSLIRYMAEMALSLQTGPVVVVLGAQHERMTAELADLNLLTPFNADWPEGMASSLRVGLNALADQSFDAFLVLLTDQPHVTADLLRQLIHTRQQTGRGIVASRYGEPGNLGVPALFDSRYQDAFMRLSGDVGARKLIQQHADDCEGVPFPLGAIDLDTWQDVRNWQASSQSQQ</sequence>
<proteinExistence type="predicted"/>
<dbReference type="EMBL" id="CP053435">
    <property type="protein sequence ID" value="QJW92125.1"/>
    <property type="molecule type" value="Genomic_DNA"/>
</dbReference>
<evidence type="ECO:0000313" key="3">
    <source>
        <dbReference type="Proteomes" id="UP000502756"/>
    </source>
</evidence>
<dbReference type="InterPro" id="IPR025877">
    <property type="entry name" value="MobA-like_NTP_Trfase"/>
</dbReference>
<dbReference type="PANTHER" id="PTHR43777">
    <property type="entry name" value="MOLYBDENUM COFACTOR CYTIDYLYLTRANSFERASE"/>
    <property type="match status" value="1"/>
</dbReference>
<feature type="domain" description="MobA-like NTP transferase" evidence="1">
    <location>
        <begin position="6"/>
        <end position="170"/>
    </location>
</feature>
<dbReference type="Proteomes" id="UP000502756">
    <property type="component" value="Chromosome"/>
</dbReference>
<dbReference type="PANTHER" id="PTHR43777:SF1">
    <property type="entry name" value="MOLYBDENUM COFACTOR CYTIDYLYLTRANSFERASE"/>
    <property type="match status" value="1"/>
</dbReference>
<dbReference type="RefSeq" id="WP_171741976.1">
    <property type="nucleotide sequence ID" value="NZ_CP053435.1"/>
</dbReference>
<accession>A0A6M5YDN6</accession>
<name>A0A6M5YDN6_9BACT</name>
<dbReference type="InterPro" id="IPR029044">
    <property type="entry name" value="Nucleotide-diphossugar_trans"/>
</dbReference>
<dbReference type="Gene3D" id="3.90.550.10">
    <property type="entry name" value="Spore Coat Polysaccharide Biosynthesis Protein SpsA, Chain A"/>
    <property type="match status" value="1"/>
</dbReference>
<dbReference type="KEGG" id="stae:HNV11_23470"/>
<dbReference type="Pfam" id="PF12804">
    <property type="entry name" value="NTP_transf_3"/>
    <property type="match status" value="1"/>
</dbReference>
<dbReference type="AlphaFoldDB" id="A0A6M5YDN6"/>
<evidence type="ECO:0000313" key="2">
    <source>
        <dbReference type="EMBL" id="QJW92125.1"/>
    </source>
</evidence>